<dbReference type="GO" id="GO:0016020">
    <property type="term" value="C:membrane"/>
    <property type="evidence" value="ECO:0007669"/>
    <property type="project" value="TreeGrafter"/>
</dbReference>
<dbReference type="PRINTS" id="PR00081">
    <property type="entry name" value="GDHRDH"/>
</dbReference>
<dbReference type="InterPro" id="IPR036291">
    <property type="entry name" value="NAD(P)-bd_dom_sf"/>
</dbReference>
<evidence type="ECO:0000256" key="1">
    <source>
        <dbReference type="ARBA" id="ARBA00006484"/>
    </source>
</evidence>
<dbReference type="PANTHER" id="PTHR44196:SF1">
    <property type="entry name" value="DEHYDROGENASE_REDUCTASE SDR FAMILY MEMBER 7B"/>
    <property type="match status" value="1"/>
</dbReference>
<dbReference type="GO" id="GO:0016491">
    <property type="term" value="F:oxidoreductase activity"/>
    <property type="evidence" value="ECO:0007669"/>
    <property type="project" value="UniProtKB-KW"/>
</dbReference>
<dbReference type="InterPro" id="IPR002347">
    <property type="entry name" value="SDR_fam"/>
</dbReference>
<evidence type="ECO:0000313" key="8">
    <source>
        <dbReference type="Proteomes" id="UP000595101"/>
    </source>
</evidence>
<dbReference type="PANTHER" id="PTHR44196">
    <property type="entry name" value="DEHYDROGENASE/REDUCTASE SDR FAMILY MEMBER 7B"/>
    <property type="match status" value="1"/>
</dbReference>
<dbReference type="PROSITE" id="PS00061">
    <property type="entry name" value="ADH_SHORT"/>
    <property type="match status" value="1"/>
</dbReference>
<evidence type="ECO:0000259" key="5">
    <source>
        <dbReference type="SMART" id="SM00822"/>
    </source>
</evidence>
<proteinExistence type="inferred from homology"/>
<dbReference type="GeneID" id="60786097"/>
<dbReference type="KEGG" id="aall:I6G90_10785"/>
<evidence type="ECO:0000256" key="4">
    <source>
        <dbReference type="SAM" id="MobiDB-lite"/>
    </source>
</evidence>
<dbReference type="Proteomes" id="UP000595101">
    <property type="component" value="Chromosome"/>
</dbReference>
<dbReference type="NCBIfam" id="NF006565">
    <property type="entry name" value="PRK09072.1"/>
    <property type="match status" value="1"/>
</dbReference>
<evidence type="ECO:0000256" key="3">
    <source>
        <dbReference type="RuleBase" id="RU000363"/>
    </source>
</evidence>
<dbReference type="RefSeq" id="WP_058054247.1">
    <property type="nucleotide sequence ID" value="NZ_CAWOOK010000097.1"/>
</dbReference>
<dbReference type="InterPro" id="IPR057326">
    <property type="entry name" value="KR_dom"/>
</dbReference>
<dbReference type="Gene3D" id="3.40.50.720">
    <property type="entry name" value="NAD(P)-binding Rossmann-like Domain"/>
    <property type="match status" value="1"/>
</dbReference>
<evidence type="ECO:0000313" key="7">
    <source>
        <dbReference type="EMBL" id="WED77775.1"/>
    </source>
</evidence>
<evidence type="ECO:0000313" key="6">
    <source>
        <dbReference type="EMBL" id="QPR52972.1"/>
    </source>
</evidence>
<feature type="compositionally biased region" description="Polar residues" evidence="4">
    <location>
        <begin position="264"/>
        <end position="275"/>
    </location>
</feature>
<reference evidence="7" key="2">
    <citation type="submission" date="2023-02" db="EMBL/GenBank/DDBJ databases">
        <title>The sequence of Aeromonas allosaccharophila K520.</title>
        <authorList>
            <person name="Luo X."/>
        </authorList>
    </citation>
    <scope>NUCLEOTIDE SEQUENCE</scope>
    <source>
        <strain evidence="7">K520</strain>
    </source>
</reference>
<comment type="similarity">
    <text evidence="1 3">Belongs to the short-chain dehydrogenases/reductases (SDR) family.</text>
</comment>
<accession>A0A0T6TWU0</accession>
<dbReference type="EMBL" id="CP118988">
    <property type="protein sequence ID" value="WED77775.1"/>
    <property type="molecule type" value="Genomic_DNA"/>
</dbReference>
<dbReference type="SUPFAM" id="SSF51735">
    <property type="entry name" value="NAD(P)-binding Rossmann-fold domains"/>
    <property type="match status" value="1"/>
</dbReference>
<evidence type="ECO:0000256" key="2">
    <source>
        <dbReference type="ARBA" id="ARBA00023002"/>
    </source>
</evidence>
<keyword evidence="2" id="KW-0560">Oxidoreductase</keyword>
<sequence>MNLEGKLVLLTGASGGIGEELAQELAAQGAHLLLHGRRGPALDRLCKSLPHPERHQVVLADLGSAQERAKLLQHPALENGLDILINNAGCNQFAWLEDQSFEQVERQLLLNIEAPIQLTRVLLPRLRKPGIIMNMGSSLGSIGYPGYSVYCASKFAMRGFSEALGRELEGSGIKVLHFAPRATRTKLNSEAAYEMNAALGTQTDSPQEVAEEAVIALCNETRRSWLGWPEKLFVRLNALLPGIVDKALARQLPIIKRYARHLQPRTTDTSANSAPQPDLSRPIPTKKEH</sequence>
<reference evidence="6 8" key="1">
    <citation type="submission" date="2020-12" db="EMBL/GenBank/DDBJ databases">
        <title>FDA dAtabase for Regulatory Grade micrObial Sequences (FDA-ARGOS): Supporting development and validation of Infectious Disease Dx tests.</title>
        <authorList>
            <person name="Sproer C."/>
            <person name="Gronow S."/>
            <person name="Severitt S."/>
            <person name="Schroder I."/>
            <person name="Tallon L."/>
            <person name="Sadzewicz L."/>
            <person name="Zhao X."/>
            <person name="Boylan J."/>
            <person name="Ott S."/>
            <person name="Bowen H."/>
            <person name="Vavikolanu K."/>
            <person name="Mehta A."/>
            <person name="Aluvathingal J."/>
            <person name="Nadendla S."/>
            <person name="Lowell S."/>
            <person name="Myers T."/>
            <person name="Yan Y."/>
            <person name="Sichtig H."/>
        </authorList>
    </citation>
    <scope>NUCLEOTIDE SEQUENCE [LARGE SCALE GENOMIC DNA]</scope>
    <source>
        <strain evidence="6 8">FDAARGOS_933</strain>
    </source>
</reference>
<dbReference type="PRINTS" id="PR00080">
    <property type="entry name" value="SDRFAMILY"/>
</dbReference>
<dbReference type="SMART" id="SM00822">
    <property type="entry name" value="PKS_KR"/>
    <property type="match status" value="1"/>
</dbReference>
<organism evidence="6 8">
    <name type="scientific">Aeromonas allosaccharophila</name>
    <dbReference type="NCBI Taxonomy" id="656"/>
    <lineage>
        <taxon>Bacteria</taxon>
        <taxon>Pseudomonadati</taxon>
        <taxon>Pseudomonadota</taxon>
        <taxon>Gammaproteobacteria</taxon>
        <taxon>Aeromonadales</taxon>
        <taxon>Aeromonadaceae</taxon>
        <taxon>Aeromonas</taxon>
    </lineage>
</organism>
<feature type="region of interest" description="Disordered" evidence="4">
    <location>
        <begin position="263"/>
        <end position="289"/>
    </location>
</feature>
<dbReference type="InterPro" id="IPR020904">
    <property type="entry name" value="Sc_DH/Rdtase_CS"/>
</dbReference>
<gene>
    <name evidence="6" type="ORF">I6G90_10785</name>
    <name evidence="7" type="ORF">PYU98_05950</name>
</gene>
<dbReference type="Pfam" id="PF00106">
    <property type="entry name" value="adh_short"/>
    <property type="match status" value="1"/>
</dbReference>
<dbReference type="EMBL" id="CP065745">
    <property type="protein sequence ID" value="QPR52972.1"/>
    <property type="molecule type" value="Genomic_DNA"/>
</dbReference>
<feature type="domain" description="Ketoreductase" evidence="5">
    <location>
        <begin position="6"/>
        <end position="181"/>
    </location>
</feature>
<dbReference type="AlphaFoldDB" id="A0A0T6TWU0"/>
<dbReference type="Proteomes" id="UP001213721">
    <property type="component" value="Chromosome"/>
</dbReference>
<protein>
    <submittedName>
        <fullName evidence="6">SDR family oxidoreductase</fullName>
    </submittedName>
</protein>
<name>A0A0T6TWU0_9GAMM</name>